<feature type="region of interest" description="Disordered" evidence="1">
    <location>
        <begin position="32"/>
        <end position="59"/>
    </location>
</feature>
<sequence>MKSLVVKAAAMCIGTVLLAHASALPPTAANPGILLLPRRPPPAAARQVKGDDDDDDDDCTERSLALRTLRVFGAALTRWQRAPGSGEATDLRFRLGNALAGDSEPCASPGTGAGAVVSPSEWVNCVHNTRDPTAPRSSYRYDAAANELTVQGTWICGGGGDSTGSPLAMDAYGVGSIPFVCQELADADGAQQCTQEHDVEIEVTVSSRPAENR</sequence>
<dbReference type="RefSeq" id="XP_009224745.1">
    <property type="nucleotide sequence ID" value="XM_009226481.1"/>
</dbReference>
<dbReference type="GeneID" id="20349097"/>
<dbReference type="EMBL" id="GL385398">
    <property type="protein sequence ID" value="EJT74801.1"/>
    <property type="molecule type" value="Genomic_DNA"/>
</dbReference>
<reference evidence="3" key="3">
    <citation type="submission" date="2010-09" db="EMBL/GenBank/DDBJ databases">
        <title>Annotation of Gaeumannomyces graminis var. tritici R3-111a-1.</title>
        <authorList>
            <consortium name="The Broad Institute Genome Sequencing Platform"/>
            <person name="Ma L.-J."/>
            <person name="Dead R."/>
            <person name="Young S.K."/>
            <person name="Zeng Q."/>
            <person name="Gargeya S."/>
            <person name="Fitzgerald M."/>
            <person name="Haas B."/>
            <person name="Abouelleil A."/>
            <person name="Alvarado L."/>
            <person name="Arachchi H.M."/>
            <person name="Berlin A."/>
            <person name="Brown A."/>
            <person name="Chapman S.B."/>
            <person name="Chen Z."/>
            <person name="Dunbar C."/>
            <person name="Freedman E."/>
            <person name="Gearin G."/>
            <person name="Gellesch M."/>
            <person name="Goldberg J."/>
            <person name="Griggs A."/>
            <person name="Gujja S."/>
            <person name="Heiman D."/>
            <person name="Howarth C."/>
            <person name="Larson L."/>
            <person name="Lui A."/>
            <person name="MacDonald P.J.P."/>
            <person name="Mehta T."/>
            <person name="Montmayeur A."/>
            <person name="Murphy C."/>
            <person name="Neiman D."/>
            <person name="Pearson M."/>
            <person name="Priest M."/>
            <person name="Roberts A."/>
            <person name="Saif S."/>
            <person name="Shea T."/>
            <person name="Shenoy N."/>
            <person name="Sisk P."/>
            <person name="Stolte C."/>
            <person name="Sykes S."/>
            <person name="Yandava C."/>
            <person name="Wortman J."/>
            <person name="Nusbaum C."/>
            <person name="Birren B."/>
        </authorList>
    </citation>
    <scope>NUCLEOTIDE SEQUENCE</scope>
    <source>
        <strain evidence="3">R3-111a-1</strain>
    </source>
</reference>
<keyword evidence="2" id="KW-0732">Signal</keyword>
<evidence type="ECO:0000313" key="5">
    <source>
        <dbReference type="Proteomes" id="UP000006039"/>
    </source>
</evidence>
<organism evidence="3">
    <name type="scientific">Gaeumannomyces tritici (strain R3-111a-1)</name>
    <name type="common">Wheat and barley take-all root rot fungus</name>
    <name type="synonym">Gaeumannomyces graminis var. tritici</name>
    <dbReference type="NCBI Taxonomy" id="644352"/>
    <lineage>
        <taxon>Eukaryota</taxon>
        <taxon>Fungi</taxon>
        <taxon>Dikarya</taxon>
        <taxon>Ascomycota</taxon>
        <taxon>Pezizomycotina</taxon>
        <taxon>Sordariomycetes</taxon>
        <taxon>Sordariomycetidae</taxon>
        <taxon>Magnaporthales</taxon>
        <taxon>Magnaporthaceae</taxon>
        <taxon>Gaeumannomyces</taxon>
    </lineage>
</organism>
<reference evidence="5" key="1">
    <citation type="submission" date="2010-07" db="EMBL/GenBank/DDBJ databases">
        <title>The genome sequence of Gaeumannomyces graminis var. tritici strain R3-111a-1.</title>
        <authorList>
            <consortium name="The Broad Institute Genome Sequencing Platform"/>
            <person name="Ma L.-J."/>
            <person name="Dead R."/>
            <person name="Young S."/>
            <person name="Zeng Q."/>
            <person name="Koehrsen M."/>
            <person name="Alvarado L."/>
            <person name="Berlin A."/>
            <person name="Chapman S.B."/>
            <person name="Chen Z."/>
            <person name="Freedman E."/>
            <person name="Gellesch M."/>
            <person name="Goldberg J."/>
            <person name="Griggs A."/>
            <person name="Gujja S."/>
            <person name="Heilman E.R."/>
            <person name="Heiman D."/>
            <person name="Hepburn T."/>
            <person name="Howarth C."/>
            <person name="Jen D."/>
            <person name="Larson L."/>
            <person name="Mehta T."/>
            <person name="Neiman D."/>
            <person name="Pearson M."/>
            <person name="Roberts A."/>
            <person name="Saif S."/>
            <person name="Shea T."/>
            <person name="Shenoy N."/>
            <person name="Sisk P."/>
            <person name="Stolte C."/>
            <person name="Sykes S."/>
            <person name="Walk T."/>
            <person name="White J."/>
            <person name="Yandava C."/>
            <person name="Haas B."/>
            <person name="Nusbaum C."/>
            <person name="Birren B."/>
        </authorList>
    </citation>
    <scope>NUCLEOTIDE SEQUENCE [LARGE SCALE GENOMIC DNA]</scope>
    <source>
        <strain evidence="5">R3-111a-1</strain>
    </source>
</reference>
<name>J3P553_GAET3</name>
<protein>
    <recommendedName>
        <fullName evidence="6">AA1-like domain-containing protein</fullName>
    </recommendedName>
</protein>
<evidence type="ECO:0000256" key="1">
    <source>
        <dbReference type="SAM" id="MobiDB-lite"/>
    </source>
</evidence>
<accession>J3P553</accession>
<evidence type="ECO:0008006" key="6">
    <source>
        <dbReference type="Google" id="ProtNLM"/>
    </source>
</evidence>
<reference evidence="4" key="4">
    <citation type="journal article" date="2015" name="G3 (Bethesda)">
        <title>Genome sequences of three phytopathogenic species of the Magnaporthaceae family of fungi.</title>
        <authorList>
            <person name="Okagaki L.H."/>
            <person name="Nunes C.C."/>
            <person name="Sailsbery J."/>
            <person name="Clay B."/>
            <person name="Brown D."/>
            <person name="John T."/>
            <person name="Oh Y."/>
            <person name="Young N."/>
            <person name="Fitzgerald M."/>
            <person name="Haas B.J."/>
            <person name="Zeng Q."/>
            <person name="Young S."/>
            <person name="Adiconis X."/>
            <person name="Fan L."/>
            <person name="Levin J.Z."/>
            <person name="Mitchell T.K."/>
            <person name="Okubara P.A."/>
            <person name="Farman M.L."/>
            <person name="Kohn L.M."/>
            <person name="Birren B."/>
            <person name="Ma L.-J."/>
            <person name="Dean R.A."/>
        </authorList>
    </citation>
    <scope>NUCLEOTIDE SEQUENCE</scope>
    <source>
        <strain evidence="4">R3-111a-1</strain>
    </source>
</reference>
<evidence type="ECO:0000313" key="4">
    <source>
        <dbReference type="EnsemblFungi" id="EJT74801"/>
    </source>
</evidence>
<dbReference type="AlphaFoldDB" id="J3P553"/>
<proteinExistence type="predicted"/>
<keyword evidence="5" id="KW-1185">Reference proteome</keyword>
<gene>
    <name evidence="4" type="primary">20349097</name>
    <name evidence="3" type="ORF">GGTG_08639</name>
</gene>
<reference evidence="3" key="2">
    <citation type="submission" date="2010-07" db="EMBL/GenBank/DDBJ databases">
        <authorList>
            <consortium name="The Broad Institute Genome Sequencing Platform"/>
            <consortium name="Broad Institute Genome Sequencing Center for Infectious Disease"/>
            <person name="Ma L.-J."/>
            <person name="Dead R."/>
            <person name="Young S."/>
            <person name="Zeng Q."/>
            <person name="Koehrsen M."/>
            <person name="Alvarado L."/>
            <person name="Berlin A."/>
            <person name="Chapman S.B."/>
            <person name="Chen Z."/>
            <person name="Freedman E."/>
            <person name="Gellesch M."/>
            <person name="Goldberg J."/>
            <person name="Griggs A."/>
            <person name="Gujja S."/>
            <person name="Heilman E.R."/>
            <person name="Heiman D."/>
            <person name="Hepburn T."/>
            <person name="Howarth C."/>
            <person name="Jen D."/>
            <person name="Larson L."/>
            <person name="Mehta T."/>
            <person name="Neiman D."/>
            <person name="Pearson M."/>
            <person name="Roberts A."/>
            <person name="Saif S."/>
            <person name="Shea T."/>
            <person name="Shenoy N."/>
            <person name="Sisk P."/>
            <person name="Stolte C."/>
            <person name="Sykes S."/>
            <person name="Walk T."/>
            <person name="White J."/>
            <person name="Yandava C."/>
            <person name="Haas B."/>
            <person name="Nusbaum C."/>
            <person name="Birren B."/>
        </authorList>
    </citation>
    <scope>NUCLEOTIDE SEQUENCE</scope>
    <source>
        <strain evidence="3">R3-111a-1</strain>
    </source>
</reference>
<reference evidence="4" key="5">
    <citation type="submission" date="2018-04" db="UniProtKB">
        <authorList>
            <consortium name="EnsemblFungi"/>
        </authorList>
    </citation>
    <scope>IDENTIFICATION</scope>
    <source>
        <strain evidence="4">R3-111a-1</strain>
    </source>
</reference>
<evidence type="ECO:0000256" key="2">
    <source>
        <dbReference type="SAM" id="SignalP"/>
    </source>
</evidence>
<evidence type="ECO:0000313" key="3">
    <source>
        <dbReference type="EMBL" id="EJT74801.1"/>
    </source>
</evidence>
<dbReference type="HOGENOM" id="CLU_1294474_0_0_1"/>
<dbReference type="Proteomes" id="UP000006039">
    <property type="component" value="Unassembled WGS sequence"/>
</dbReference>
<feature type="chain" id="PRO_5015094914" description="AA1-like domain-containing protein" evidence="2">
    <location>
        <begin position="24"/>
        <end position="213"/>
    </location>
</feature>
<dbReference type="EnsemblFungi" id="EJT74801">
    <property type="protein sequence ID" value="EJT74801"/>
    <property type="gene ID" value="GGTG_08639"/>
</dbReference>
<feature type="signal peptide" evidence="2">
    <location>
        <begin position="1"/>
        <end position="23"/>
    </location>
</feature>
<dbReference type="VEuPathDB" id="FungiDB:GGTG_08639"/>